<sequence>MPDKSQSSDAEVIARSKIGQHVTYFALGITAMFGLVAILVSISIKDADAKERFGYVKDILAIVLPLVGTWVGTVLAFYFSRENFVAAAQQTTDLVSKLTPEQRLQSIAVTEVMLDMYASTTTKLVLTSANDAEKFKLKKDIVSEILEKQNRNRLPIVDDAGRILFVLHRSIIDQFLVKCAETGGALLADATLKDLLEAENLKTIFQAFAIVGRNSKLITVKEAMDGNPNCSDAFVTEDGTKGSKAVGWITNEVVREKILT</sequence>
<dbReference type="RefSeq" id="WP_091014255.1">
    <property type="nucleotide sequence ID" value="NZ_FOKJ01000144.1"/>
</dbReference>
<dbReference type="Proteomes" id="UP000198861">
    <property type="component" value="Unassembled WGS sequence"/>
</dbReference>
<evidence type="ECO:0000256" key="1">
    <source>
        <dbReference type="SAM" id="Phobius"/>
    </source>
</evidence>
<keyword evidence="1" id="KW-1133">Transmembrane helix</keyword>
<evidence type="ECO:0008006" key="4">
    <source>
        <dbReference type="Google" id="ProtNLM"/>
    </source>
</evidence>
<proteinExistence type="predicted"/>
<feature type="transmembrane region" description="Helical" evidence="1">
    <location>
        <begin position="21"/>
        <end position="44"/>
    </location>
</feature>
<reference evidence="2 3" key="1">
    <citation type="submission" date="2016-10" db="EMBL/GenBank/DDBJ databases">
        <authorList>
            <person name="Varghese N."/>
            <person name="Submissions S."/>
        </authorList>
    </citation>
    <scope>NUCLEOTIDE SEQUENCE [LARGE SCALE GENOMIC DNA]</scope>
    <source>
        <strain evidence="2 3">DSM 282</strain>
    </source>
</reference>
<evidence type="ECO:0000313" key="2">
    <source>
        <dbReference type="EMBL" id="SFB63538.1"/>
    </source>
</evidence>
<protein>
    <recommendedName>
        <fullName evidence="4">CBS domain-containing protein</fullName>
    </recommendedName>
</protein>
<feature type="transmembrane region" description="Helical" evidence="1">
    <location>
        <begin position="59"/>
        <end position="79"/>
    </location>
</feature>
<name>A0A1I1CRK5_9GAMM</name>
<comment type="caution">
    <text evidence="2">The sequence shown here is derived from an EMBL/GenBank/DDBJ whole genome shotgun (WGS) entry which is preliminary data.</text>
</comment>
<keyword evidence="3" id="KW-1185">Reference proteome</keyword>
<keyword evidence="1" id="KW-0812">Transmembrane</keyword>
<keyword evidence="1" id="KW-0472">Membrane</keyword>
<gene>
    <name evidence="2" type="ORF">SAMN04244571_04556</name>
</gene>
<organism evidence="2 3">
    <name type="scientific">Azotobacter beijerinckii</name>
    <dbReference type="NCBI Taxonomy" id="170623"/>
    <lineage>
        <taxon>Bacteria</taxon>
        <taxon>Pseudomonadati</taxon>
        <taxon>Pseudomonadota</taxon>
        <taxon>Gammaproteobacteria</taxon>
        <taxon>Pseudomonadales</taxon>
        <taxon>Pseudomonadaceae</taxon>
        <taxon>Azotobacter</taxon>
    </lineage>
</organism>
<evidence type="ECO:0000313" key="3">
    <source>
        <dbReference type="Proteomes" id="UP000198861"/>
    </source>
</evidence>
<accession>A0A1I1CRK5</accession>
<dbReference type="EMBL" id="FOKJ01000144">
    <property type="protein sequence ID" value="SFB63538.1"/>
    <property type="molecule type" value="Genomic_DNA"/>
</dbReference>